<dbReference type="InterPro" id="IPR049483">
    <property type="entry name" value="FAF1_2-like_UAS"/>
</dbReference>
<dbReference type="AlphaFoldDB" id="A0A815I332"/>
<dbReference type="PANTHER" id="PTHR23322:SF96">
    <property type="entry name" value="FAS-ASSOCIATED FACTOR 1"/>
    <property type="match status" value="1"/>
</dbReference>
<sequence length="784" mass="89879">MQRVPSSCIEITVKLTDNGSTTDNCLTYDWSQITNLTTNYTAYIEPNTNQTYDVHIGALTVLGTMDNYSLNYVCPPMGYNGVGSGCRTEPNTQLVVLQVNAFDGKLYIIDIILSGVPFPSSQDLKENQPPFGKARITFNLGVALQPTGYFQICKNKTSEQCPNQNISTHKLPHPLPSNYGYGIFGIQEFNLITNSTWIMDDPNQLLIVTAGTNYYYFNATGFFYYDSNSKTCTWSATCNYVCEAYNYDSRFLDYAGEWMITKKWGNEGMEPVNAQIWIGNAIDAAGVFPIVMFIGKETGHYIGLDKLDLIPSPKMGATYWFTDHGDTIPRVSIKAFNPSVVKAGCVTKLSDWTELASASIFTNIISVTLINLQHVNQINEFQRCFPNLICLSLCYNNEIDVHRLCKIFNHIQNPIKCFEIHCDYILCSHRHTSHFFSKINNLNFTIEYFLLDMTHGSMTWRNNCSQYHKTCVLMTTTDFIQIMPNIRYVHLIVNNINIDKLLDINNWKGLVMRCHHLEKITLKTNKSISQDTQLTENILKIQQELSNVNDVDVSSDDDDGSDISNYDIDLIDHSPFPNDCQNEVQGIEFLCQYFMHRYNACPTFLIGSLEEACQEAFSSIIIKERRPVLVYIHHDKNLLTNRFCWNILCSEMIIDYLLENYIVWPWDITFESNRNILIKIWNKIFPSQTSIDFSLEQCPMLIGIMRESLYKKDSSSTSEYEFTVLFKNETLTSTEETFSLKSILNELSIFKEECDDNEQALSFDLIKKLIFLGKLLLKYANISH</sequence>
<dbReference type="InterPro" id="IPR036249">
    <property type="entry name" value="Thioredoxin-like_sf"/>
</dbReference>
<dbReference type="SMART" id="SM00594">
    <property type="entry name" value="UAS"/>
    <property type="match status" value="1"/>
</dbReference>
<proteinExistence type="predicted"/>
<protein>
    <recommendedName>
        <fullName evidence="1">UAS domain-containing protein</fullName>
    </recommendedName>
</protein>
<evidence type="ECO:0000313" key="2">
    <source>
        <dbReference type="EMBL" id="CAF1362152.1"/>
    </source>
</evidence>
<dbReference type="GO" id="GO:0036503">
    <property type="term" value="P:ERAD pathway"/>
    <property type="evidence" value="ECO:0007669"/>
    <property type="project" value="TreeGrafter"/>
</dbReference>
<dbReference type="Gene3D" id="3.40.30.10">
    <property type="entry name" value="Glutaredoxin"/>
    <property type="match status" value="1"/>
</dbReference>
<dbReference type="PANTHER" id="PTHR23322">
    <property type="entry name" value="FAS-ASSOCIATED PROTEIN"/>
    <property type="match status" value="1"/>
</dbReference>
<dbReference type="SUPFAM" id="SSF52833">
    <property type="entry name" value="Thioredoxin-like"/>
    <property type="match status" value="1"/>
</dbReference>
<dbReference type="InterPro" id="IPR006577">
    <property type="entry name" value="UAS"/>
</dbReference>
<gene>
    <name evidence="2" type="ORF">RFH988_LOCUS32878</name>
</gene>
<dbReference type="InterPro" id="IPR050730">
    <property type="entry name" value="UBX_domain-protein"/>
</dbReference>
<comment type="caution">
    <text evidence="2">The sequence shown here is derived from an EMBL/GenBank/DDBJ whole genome shotgun (WGS) entry which is preliminary data.</text>
</comment>
<feature type="domain" description="UAS" evidence="1">
    <location>
        <begin position="589"/>
        <end position="726"/>
    </location>
</feature>
<evidence type="ECO:0000313" key="3">
    <source>
        <dbReference type="Proteomes" id="UP000663882"/>
    </source>
</evidence>
<evidence type="ECO:0000259" key="1">
    <source>
        <dbReference type="SMART" id="SM00594"/>
    </source>
</evidence>
<accession>A0A815I332</accession>
<dbReference type="OrthoDB" id="10013189at2759"/>
<dbReference type="Proteomes" id="UP000663882">
    <property type="component" value="Unassembled WGS sequence"/>
</dbReference>
<dbReference type="GO" id="GO:0043130">
    <property type="term" value="F:ubiquitin binding"/>
    <property type="evidence" value="ECO:0007669"/>
    <property type="project" value="TreeGrafter"/>
</dbReference>
<dbReference type="GO" id="GO:0005634">
    <property type="term" value="C:nucleus"/>
    <property type="evidence" value="ECO:0007669"/>
    <property type="project" value="TreeGrafter"/>
</dbReference>
<dbReference type="Pfam" id="PF21021">
    <property type="entry name" value="FAF1"/>
    <property type="match status" value="1"/>
</dbReference>
<dbReference type="GO" id="GO:0005783">
    <property type="term" value="C:endoplasmic reticulum"/>
    <property type="evidence" value="ECO:0007669"/>
    <property type="project" value="TreeGrafter"/>
</dbReference>
<dbReference type="EMBL" id="CAJNOO010003958">
    <property type="protein sequence ID" value="CAF1362152.1"/>
    <property type="molecule type" value="Genomic_DNA"/>
</dbReference>
<name>A0A815I332_9BILA</name>
<organism evidence="2 3">
    <name type="scientific">Rotaria sordida</name>
    <dbReference type="NCBI Taxonomy" id="392033"/>
    <lineage>
        <taxon>Eukaryota</taxon>
        <taxon>Metazoa</taxon>
        <taxon>Spiralia</taxon>
        <taxon>Gnathifera</taxon>
        <taxon>Rotifera</taxon>
        <taxon>Eurotatoria</taxon>
        <taxon>Bdelloidea</taxon>
        <taxon>Philodinida</taxon>
        <taxon>Philodinidae</taxon>
        <taxon>Rotaria</taxon>
    </lineage>
</organism>
<reference evidence="2" key="1">
    <citation type="submission" date="2021-02" db="EMBL/GenBank/DDBJ databases">
        <authorList>
            <person name="Nowell W R."/>
        </authorList>
    </citation>
    <scope>NUCLEOTIDE SEQUENCE</scope>
</reference>